<dbReference type="OrthoDB" id="3514033at2759"/>
<feature type="compositionally biased region" description="Low complexity" evidence="1">
    <location>
        <begin position="307"/>
        <end position="325"/>
    </location>
</feature>
<gene>
    <name evidence="3" type="ORF">BU16DRAFT_334767</name>
</gene>
<dbReference type="Proteomes" id="UP000799750">
    <property type="component" value="Unassembled WGS sequence"/>
</dbReference>
<name>A0A6A6R1L2_9PEZI</name>
<feature type="compositionally biased region" description="Acidic residues" evidence="1">
    <location>
        <begin position="355"/>
        <end position="372"/>
    </location>
</feature>
<reference evidence="3" key="1">
    <citation type="journal article" date="2020" name="Stud. Mycol.">
        <title>101 Dothideomycetes genomes: a test case for predicting lifestyles and emergence of pathogens.</title>
        <authorList>
            <person name="Haridas S."/>
            <person name="Albert R."/>
            <person name="Binder M."/>
            <person name="Bloem J."/>
            <person name="Labutti K."/>
            <person name="Salamov A."/>
            <person name="Andreopoulos B."/>
            <person name="Baker S."/>
            <person name="Barry K."/>
            <person name="Bills G."/>
            <person name="Bluhm B."/>
            <person name="Cannon C."/>
            <person name="Castanera R."/>
            <person name="Culley D."/>
            <person name="Daum C."/>
            <person name="Ezra D."/>
            <person name="Gonzalez J."/>
            <person name="Henrissat B."/>
            <person name="Kuo A."/>
            <person name="Liang C."/>
            <person name="Lipzen A."/>
            <person name="Lutzoni F."/>
            <person name="Magnuson J."/>
            <person name="Mondo S."/>
            <person name="Nolan M."/>
            <person name="Ohm R."/>
            <person name="Pangilinan J."/>
            <person name="Park H.-J."/>
            <person name="Ramirez L."/>
            <person name="Alfaro M."/>
            <person name="Sun H."/>
            <person name="Tritt A."/>
            <person name="Yoshinaga Y."/>
            <person name="Zwiers L.-H."/>
            <person name="Turgeon B."/>
            <person name="Goodwin S."/>
            <person name="Spatafora J."/>
            <person name="Crous P."/>
            <person name="Grigoriev I."/>
        </authorList>
    </citation>
    <scope>NUCLEOTIDE SEQUENCE</scope>
    <source>
        <strain evidence="3">CBS 269.34</strain>
    </source>
</reference>
<evidence type="ECO:0000259" key="2">
    <source>
        <dbReference type="Pfam" id="PF12898"/>
    </source>
</evidence>
<protein>
    <recommendedName>
        <fullName evidence="2">Stc1 domain-containing protein</fullName>
    </recommendedName>
</protein>
<dbReference type="Pfam" id="PF12898">
    <property type="entry name" value="Stc1"/>
    <property type="match status" value="1"/>
</dbReference>
<accession>A0A6A6R1L2</accession>
<evidence type="ECO:0000256" key="1">
    <source>
        <dbReference type="SAM" id="MobiDB-lite"/>
    </source>
</evidence>
<organism evidence="3 4">
    <name type="scientific">Lophium mytilinum</name>
    <dbReference type="NCBI Taxonomy" id="390894"/>
    <lineage>
        <taxon>Eukaryota</taxon>
        <taxon>Fungi</taxon>
        <taxon>Dikarya</taxon>
        <taxon>Ascomycota</taxon>
        <taxon>Pezizomycotina</taxon>
        <taxon>Dothideomycetes</taxon>
        <taxon>Pleosporomycetidae</taxon>
        <taxon>Mytilinidiales</taxon>
        <taxon>Mytilinidiaceae</taxon>
        <taxon>Lophium</taxon>
    </lineage>
</organism>
<dbReference type="InterPro" id="IPR024630">
    <property type="entry name" value="Stc1"/>
</dbReference>
<keyword evidence="4" id="KW-1185">Reference proteome</keyword>
<sequence>MAQDSKFLPIQRPVPWAFGVTNSTVQAQAGQDPGDVSFPHLPTGLYPRYTELQHRSFPAGANCLHGLTCKLLITYDRLKCGRCNKNKHQPQFSTKQLAEYRAKVLDGYRNPSVNCRVCSGGQVVELSCIECGKTKGLEEFAKAQRSNPDRAKCMACMEKHLALTPIDEDRYEAPESAPVSKVIAEEAANLEYYDSAYGSSSLASENGDTTYGGGVALEQEMEKLNLASSRSATEDGYAATKPVNPWVGYDSSDTGLGSSVGGRPAEEDEEWMIAKGKSSRATSSLQSKPTGLSSGGFDPTKYGHPAGRGSTTGSSVAGSVHSTATQRTVNAGGGKFAKIKAYKPPSPEPEVWKSDDEDDDDDHSDSDDDVRF</sequence>
<dbReference type="EMBL" id="MU004186">
    <property type="protein sequence ID" value="KAF2498124.1"/>
    <property type="molecule type" value="Genomic_DNA"/>
</dbReference>
<feature type="domain" description="Stc1" evidence="2">
    <location>
        <begin position="79"/>
        <end position="158"/>
    </location>
</feature>
<evidence type="ECO:0000313" key="3">
    <source>
        <dbReference type="EMBL" id="KAF2498124.1"/>
    </source>
</evidence>
<feature type="region of interest" description="Disordered" evidence="1">
    <location>
        <begin position="228"/>
        <end position="372"/>
    </location>
</feature>
<proteinExistence type="predicted"/>
<evidence type="ECO:0000313" key="4">
    <source>
        <dbReference type="Proteomes" id="UP000799750"/>
    </source>
</evidence>
<feature type="compositionally biased region" description="Polar residues" evidence="1">
    <location>
        <begin position="279"/>
        <end position="292"/>
    </location>
</feature>
<dbReference type="AlphaFoldDB" id="A0A6A6R1L2"/>